<dbReference type="Proteomes" id="UP000539350">
    <property type="component" value="Unassembled WGS sequence"/>
</dbReference>
<dbReference type="PANTHER" id="PTHR38765">
    <property type="entry name" value="DUF484 DOMAIN-CONTAINING PROTEIN"/>
    <property type="match status" value="1"/>
</dbReference>
<proteinExistence type="predicted"/>
<gene>
    <name evidence="2" type="ORF">H2508_09230</name>
</gene>
<dbReference type="InterPro" id="IPR029016">
    <property type="entry name" value="GAF-like_dom_sf"/>
</dbReference>
<dbReference type="PANTHER" id="PTHR38765:SF1">
    <property type="entry name" value="DUF484 DOMAIN-CONTAINING PROTEIN"/>
    <property type="match status" value="1"/>
</dbReference>
<comment type="caution">
    <text evidence="2">The sequence shown here is derived from an EMBL/GenBank/DDBJ whole genome shotgun (WGS) entry which is preliminary data.</text>
</comment>
<evidence type="ECO:0000313" key="2">
    <source>
        <dbReference type="EMBL" id="MBA6413290.1"/>
    </source>
</evidence>
<feature type="region of interest" description="Disordered" evidence="1">
    <location>
        <begin position="1"/>
        <end position="22"/>
    </location>
</feature>
<evidence type="ECO:0000313" key="3">
    <source>
        <dbReference type="Proteomes" id="UP000539350"/>
    </source>
</evidence>
<dbReference type="EMBL" id="JACFXU010000014">
    <property type="protein sequence ID" value="MBA6413290.1"/>
    <property type="molecule type" value="Genomic_DNA"/>
</dbReference>
<dbReference type="RefSeq" id="WP_182172233.1">
    <property type="nucleotide sequence ID" value="NZ_JACFXU010000014.1"/>
</dbReference>
<protein>
    <submittedName>
        <fullName evidence="2">DUF484 family protein</fullName>
    </submittedName>
</protein>
<dbReference type="SUPFAM" id="SSF55781">
    <property type="entry name" value="GAF domain-like"/>
    <property type="match status" value="1"/>
</dbReference>
<dbReference type="Gene3D" id="3.30.450.40">
    <property type="match status" value="1"/>
</dbReference>
<keyword evidence="3" id="KW-1185">Reference proteome</keyword>
<organism evidence="2 3">
    <name type="scientific">Sediminihaliea albiluteola</name>
    <dbReference type="NCBI Taxonomy" id="2758564"/>
    <lineage>
        <taxon>Bacteria</taxon>
        <taxon>Pseudomonadati</taxon>
        <taxon>Pseudomonadota</taxon>
        <taxon>Gammaproteobacteria</taxon>
        <taxon>Cellvibrionales</taxon>
        <taxon>Halieaceae</taxon>
        <taxon>Sediminihaliea</taxon>
    </lineage>
</organism>
<sequence length="241" mass="26358">MPASNDAAARNNDKNNDSALNDEQVREHLKSNSDFFQRHPDMLDSLQVSHASGSAVSLVEKQISVLRERNTELRHRLNALTATAHDNDKLYDRTRHLVLKLLESKTLSSLCDTFASHMRDSFEVEHASMILFGDPAESSAQIRFEAPETVKLEIGGLLNSRKPLCGVLRETEFGFLFPTAGELGSAAVMPLSDADGNHVGVIAIGSSDASRYHSGMGTLFLLYIADVLVRLMAHLPTANSA</sequence>
<name>A0A7W2TWL9_9GAMM</name>
<accession>A0A7W2TWL9</accession>
<feature type="compositionally biased region" description="Low complexity" evidence="1">
    <location>
        <begin position="1"/>
        <end position="10"/>
    </location>
</feature>
<evidence type="ECO:0000256" key="1">
    <source>
        <dbReference type="SAM" id="MobiDB-lite"/>
    </source>
</evidence>
<dbReference type="InterPro" id="IPR007435">
    <property type="entry name" value="DUF484"/>
</dbReference>
<reference evidence="2 3" key="1">
    <citation type="submission" date="2020-07" db="EMBL/GenBank/DDBJ databases">
        <title>Halieaceae bacterium, F7430, whole genome shotgun sequencing project.</title>
        <authorList>
            <person name="Jiang S."/>
            <person name="Liu Z.W."/>
            <person name="Du Z.J."/>
        </authorList>
    </citation>
    <scope>NUCLEOTIDE SEQUENCE [LARGE SCALE GENOMIC DNA]</scope>
    <source>
        <strain evidence="2 3">F7430</strain>
    </source>
</reference>
<dbReference type="Pfam" id="PF04340">
    <property type="entry name" value="DUF484"/>
    <property type="match status" value="1"/>
</dbReference>
<dbReference type="AlphaFoldDB" id="A0A7W2TWL9"/>